<dbReference type="AlphaFoldDB" id="A0A480AQ43"/>
<name>A0A480AQ43_9BURK</name>
<gene>
    <name evidence="3" type="ORF">AQPW35_20010</name>
</gene>
<comment type="caution">
    <text evidence="3">The sequence shown here is derived from an EMBL/GenBank/DDBJ whole genome shotgun (WGS) entry which is preliminary data.</text>
</comment>
<accession>A0A480AQ43</accession>
<feature type="signal peptide" evidence="2">
    <location>
        <begin position="1"/>
        <end position="23"/>
    </location>
</feature>
<reference evidence="4" key="1">
    <citation type="submission" date="2019-03" db="EMBL/GenBank/DDBJ databases">
        <title>Aquabacterium pictum sp.nov., the first bacteriochlorophyll a-containing freshwater bacterium in the genus Aquabacterium of the class Betaproteobacteria.</title>
        <authorList>
            <person name="Hirose S."/>
            <person name="Tank M."/>
            <person name="Hara E."/>
            <person name="Tamaki H."/>
            <person name="Takaichi S."/>
            <person name="Haruta S."/>
            <person name="Hanada S."/>
        </authorList>
    </citation>
    <scope>NUCLEOTIDE SEQUENCE [LARGE SCALE GENOMIC DNA]</scope>
    <source>
        <strain evidence="4">W35</strain>
    </source>
</reference>
<dbReference type="OrthoDB" id="8566631at2"/>
<feature type="chain" id="PRO_5019795853" evidence="2">
    <location>
        <begin position="24"/>
        <end position="227"/>
    </location>
</feature>
<sequence length="227" mass="24686">MRSRRILPLLALALAVLHAGAPAQTTDRDRTALRRAQAALQQAQQAREAAEAEARSQGTARSEAEARLTRQQAEQAGLRRALAEARAALAAAQATHATALDAERQRQAQAEAARTADEAARTQAWRGQLADSERLAEERRLANAALVQQLAQRSAALADAERRIDALHGLGGELLQRYRDKGRLEQALQNEPVFGLVAVRQEDRITRLQEQLDQLRQPTPPAAGAGQ</sequence>
<proteinExistence type="predicted"/>
<evidence type="ECO:0000256" key="1">
    <source>
        <dbReference type="SAM" id="MobiDB-lite"/>
    </source>
</evidence>
<dbReference type="EMBL" id="BJCL01000004">
    <property type="protein sequence ID" value="GCL62920.1"/>
    <property type="molecule type" value="Genomic_DNA"/>
</dbReference>
<keyword evidence="2" id="KW-0732">Signal</keyword>
<protein>
    <submittedName>
        <fullName evidence="3">Uncharacterized protein</fullName>
    </submittedName>
</protein>
<dbReference type="Proteomes" id="UP000301751">
    <property type="component" value="Unassembled WGS sequence"/>
</dbReference>
<evidence type="ECO:0000313" key="3">
    <source>
        <dbReference type="EMBL" id="GCL62920.1"/>
    </source>
</evidence>
<evidence type="ECO:0000313" key="4">
    <source>
        <dbReference type="Proteomes" id="UP000301751"/>
    </source>
</evidence>
<feature type="region of interest" description="Disordered" evidence="1">
    <location>
        <begin position="41"/>
        <end position="72"/>
    </location>
</feature>
<evidence type="ECO:0000256" key="2">
    <source>
        <dbReference type="SAM" id="SignalP"/>
    </source>
</evidence>
<organism evidence="3 4">
    <name type="scientific">Pseudaquabacterium pictum</name>
    <dbReference type="NCBI Taxonomy" id="2315236"/>
    <lineage>
        <taxon>Bacteria</taxon>
        <taxon>Pseudomonadati</taxon>
        <taxon>Pseudomonadota</taxon>
        <taxon>Betaproteobacteria</taxon>
        <taxon>Burkholderiales</taxon>
        <taxon>Sphaerotilaceae</taxon>
        <taxon>Pseudaquabacterium</taxon>
    </lineage>
</organism>
<dbReference type="RefSeq" id="WP_137732676.1">
    <property type="nucleotide sequence ID" value="NZ_BJCL01000004.1"/>
</dbReference>
<keyword evidence="4" id="KW-1185">Reference proteome</keyword>